<dbReference type="AlphaFoldDB" id="K3Y063"/>
<name>K3Y063_SETIT</name>
<evidence type="ECO:0000313" key="4">
    <source>
        <dbReference type="Proteomes" id="UP000004995"/>
    </source>
</evidence>
<evidence type="ECO:0000256" key="1">
    <source>
        <dbReference type="SAM" id="MobiDB-lite"/>
    </source>
</evidence>
<dbReference type="eggNOG" id="KOG0987">
    <property type="taxonomic scope" value="Eukaryota"/>
</dbReference>
<dbReference type="STRING" id="4555.K3Y063"/>
<proteinExistence type="predicted"/>
<dbReference type="InterPro" id="IPR025476">
    <property type="entry name" value="Helitron_helicase-like"/>
</dbReference>
<dbReference type="Gramene" id="KQL10204">
    <property type="protein sequence ID" value="KQL10204"/>
    <property type="gene ID" value="SETIT_007574mg"/>
</dbReference>
<protein>
    <recommendedName>
        <fullName evidence="2">Helitron helicase-like domain-containing protein</fullName>
    </recommendedName>
</protein>
<evidence type="ECO:0000259" key="2">
    <source>
        <dbReference type="Pfam" id="PF14214"/>
    </source>
</evidence>
<feature type="domain" description="Helitron helicase-like" evidence="2">
    <location>
        <begin position="2"/>
        <end position="35"/>
    </location>
</feature>
<sequence length="111" mass="12342">MNYQDAMAICRVYGPPDLFVTFTCNSKWREIADALRYEPVCLVCAVARVVLYTIEFQKRGLPHIHCLMWSRPSPNKNVAKKLFTGKEPGDDNCGSDGSAEAADQDSPSKDA</sequence>
<keyword evidence="4" id="KW-1185">Reference proteome</keyword>
<dbReference type="Pfam" id="PF14214">
    <property type="entry name" value="Helitron_like_N"/>
    <property type="match status" value="1"/>
</dbReference>
<reference evidence="3" key="2">
    <citation type="submission" date="2018-08" db="UniProtKB">
        <authorList>
            <consortium name="EnsemblPlants"/>
        </authorList>
    </citation>
    <scope>IDENTIFICATION</scope>
    <source>
        <strain evidence="3">Yugu1</strain>
    </source>
</reference>
<dbReference type="HOGENOM" id="CLU_2162798_0_0_1"/>
<dbReference type="InParanoid" id="K3Y063"/>
<dbReference type="EMBL" id="AGNK02002337">
    <property type="status" value="NOT_ANNOTATED_CDS"/>
    <property type="molecule type" value="Genomic_DNA"/>
</dbReference>
<dbReference type="EnsemblPlants" id="KQL10204">
    <property type="protein sequence ID" value="KQL10204"/>
    <property type="gene ID" value="SETIT_007574mg"/>
</dbReference>
<organism evidence="3 4">
    <name type="scientific">Setaria italica</name>
    <name type="common">Foxtail millet</name>
    <name type="synonym">Panicum italicum</name>
    <dbReference type="NCBI Taxonomy" id="4555"/>
    <lineage>
        <taxon>Eukaryota</taxon>
        <taxon>Viridiplantae</taxon>
        <taxon>Streptophyta</taxon>
        <taxon>Embryophyta</taxon>
        <taxon>Tracheophyta</taxon>
        <taxon>Spermatophyta</taxon>
        <taxon>Magnoliopsida</taxon>
        <taxon>Liliopsida</taxon>
        <taxon>Poales</taxon>
        <taxon>Poaceae</taxon>
        <taxon>PACMAD clade</taxon>
        <taxon>Panicoideae</taxon>
        <taxon>Panicodae</taxon>
        <taxon>Paniceae</taxon>
        <taxon>Cenchrinae</taxon>
        <taxon>Setaria</taxon>
    </lineage>
</organism>
<dbReference type="Proteomes" id="UP000004995">
    <property type="component" value="Unassembled WGS sequence"/>
</dbReference>
<feature type="region of interest" description="Disordered" evidence="1">
    <location>
        <begin position="79"/>
        <end position="111"/>
    </location>
</feature>
<accession>K3Y063</accession>
<evidence type="ECO:0000313" key="3">
    <source>
        <dbReference type="EnsemblPlants" id="KQL10204"/>
    </source>
</evidence>
<reference evidence="4" key="1">
    <citation type="journal article" date="2012" name="Nat. Biotechnol.">
        <title>Reference genome sequence of the model plant Setaria.</title>
        <authorList>
            <person name="Bennetzen J.L."/>
            <person name="Schmutz J."/>
            <person name="Wang H."/>
            <person name="Percifield R."/>
            <person name="Hawkins J."/>
            <person name="Pontaroli A.C."/>
            <person name="Estep M."/>
            <person name="Feng L."/>
            <person name="Vaughn J.N."/>
            <person name="Grimwood J."/>
            <person name="Jenkins J."/>
            <person name="Barry K."/>
            <person name="Lindquist E."/>
            <person name="Hellsten U."/>
            <person name="Deshpande S."/>
            <person name="Wang X."/>
            <person name="Wu X."/>
            <person name="Mitros T."/>
            <person name="Triplett J."/>
            <person name="Yang X."/>
            <person name="Ye C.Y."/>
            <person name="Mauro-Herrera M."/>
            <person name="Wang L."/>
            <person name="Li P."/>
            <person name="Sharma M."/>
            <person name="Sharma R."/>
            <person name="Ronald P.C."/>
            <person name="Panaud O."/>
            <person name="Kellogg E.A."/>
            <person name="Brutnell T.P."/>
            <person name="Doust A.N."/>
            <person name="Tuskan G.A."/>
            <person name="Rokhsar D."/>
            <person name="Devos K.M."/>
        </authorList>
    </citation>
    <scope>NUCLEOTIDE SEQUENCE [LARGE SCALE GENOMIC DNA]</scope>
    <source>
        <strain evidence="4">cv. Yugu1</strain>
    </source>
</reference>